<dbReference type="OrthoDB" id="4206278at2759"/>
<dbReference type="Proteomes" id="UP000504607">
    <property type="component" value="Chromosome 10"/>
</dbReference>
<protein>
    <submittedName>
        <fullName evidence="4">CRIB domain-containing protein RIC10</fullName>
    </submittedName>
</protein>
<feature type="region of interest" description="Disordered" evidence="1">
    <location>
        <begin position="107"/>
        <end position="140"/>
    </location>
</feature>
<dbReference type="SMART" id="SM00285">
    <property type="entry name" value="PBD"/>
    <property type="match status" value="1"/>
</dbReference>
<feature type="domain" description="CRIB" evidence="2">
    <location>
        <begin position="28"/>
        <end position="41"/>
    </location>
</feature>
<name>A0A6I9S1J7_ELAGV</name>
<dbReference type="PANTHER" id="PTHR47846:SF4">
    <property type="entry name" value="WASP-RELATED PROTEIN"/>
    <property type="match status" value="1"/>
</dbReference>
<evidence type="ECO:0000256" key="1">
    <source>
        <dbReference type="SAM" id="MobiDB-lite"/>
    </source>
</evidence>
<reference evidence="4" key="1">
    <citation type="submission" date="2025-08" db="UniProtKB">
        <authorList>
            <consortium name="RefSeq"/>
        </authorList>
    </citation>
    <scope>IDENTIFICATION</scope>
</reference>
<evidence type="ECO:0000313" key="4">
    <source>
        <dbReference type="RefSeq" id="XP_010931823.1"/>
    </source>
</evidence>
<dbReference type="PANTHER" id="PTHR47846">
    <property type="entry name" value="OS06G0681300 PROTEIN-RELATED"/>
    <property type="match status" value="1"/>
</dbReference>
<evidence type="ECO:0000259" key="2">
    <source>
        <dbReference type="PROSITE" id="PS50108"/>
    </source>
</evidence>
<dbReference type="InterPro" id="IPR000095">
    <property type="entry name" value="CRIB_dom"/>
</dbReference>
<feature type="compositionally biased region" description="Basic residues" evidence="1">
    <location>
        <begin position="122"/>
        <end position="131"/>
    </location>
</feature>
<dbReference type="Pfam" id="PF00786">
    <property type="entry name" value="PBD"/>
    <property type="match status" value="1"/>
</dbReference>
<dbReference type="InterPro" id="IPR036936">
    <property type="entry name" value="CRIB_dom_sf"/>
</dbReference>
<dbReference type="Gene3D" id="3.90.810.10">
    <property type="entry name" value="CRIB domain"/>
    <property type="match status" value="1"/>
</dbReference>
<dbReference type="InParanoid" id="A0A6I9S1J7"/>
<accession>A0A6I9S1J7</accession>
<proteinExistence type="predicted"/>
<keyword evidence="3" id="KW-1185">Reference proteome</keyword>
<dbReference type="AlphaFoldDB" id="A0A6I9S1J7"/>
<sequence length="140" mass="15683">MATKMKGLFKGLKYISQLFVQKEHEMEIGYPTDVRHVAHVGWDNPYGSAPAWVKIALHCMMAWTNALLSEFKTSSDYSSASLSNLGQSREVSWASQDFDQPKELQPLSGIFADHPCPDIPKAPKRTRRRKAKDSSPSLSS</sequence>
<gene>
    <name evidence="4" type="primary">LOC105052642</name>
</gene>
<evidence type="ECO:0000313" key="3">
    <source>
        <dbReference type="Proteomes" id="UP000504607"/>
    </source>
</evidence>
<dbReference type="PROSITE" id="PS50108">
    <property type="entry name" value="CRIB"/>
    <property type="match status" value="1"/>
</dbReference>
<dbReference type="FunCoup" id="A0A6I9S1J7">
    <property type="interactions" value="556"/>
</dbReference>
<dbReference type="CDD" id="cd00132">
    <property type="entry name" value="CRIB"/>
    <property type="match status" value="1"/>
</dbReference>
<dbReference type="RefSeq" id="XP_010931823.1">
    <property type="nucleotide sequence ID" value="XM_010933521.2"/>
</dbReference>
<organism evidence="3 4">
    <name type="scientific">Elaeis guineensis var. tenera</name>
    <name type="common">Oil palm</name>
    <dbReference type="NCBI Taxonomy" id="51953"/>
    <lineage>
        <taxon>Eukaryota</taxon>
        <taxon>Viridiplantae</taxon>
        <taxon>Streptophyta</taxon>
        <taxon>Embryophyta</taxon>
        <taxon>Tracheophyta</taxon>
        <taxon>Spermatophyta</taxon>
        <taxon>Magnoliopsida</taxon>
        <taxon>Liliopsida</taxon>
        <taxon>Arecaceae</taxon>
        <taxon>Arecoideae</taxon>
        <taxon>Cocoseae</taxon>
        <taxon>Elaeidinae</taxon>
        <taxon>Elaeis</taxon>
    </lineage>
</organism>